<reference evidence="2 3" key="1">
    <citation type="journal article" date="2020" name="bioRxiv">
        <title>Metabolic contributions of an alphaproteobacterial endosymbiont in the apicomplexan Cardiosporidium cionae.</title>
        <authorList>
            <person name="Hunter E.S."/>
            <person name="Paight C.J."/>
            <person name="Lane C.E."/>
        </authorList>
    </citation>
    <scope>NUCLEOTIDE SEQUENCE [LARGE SCALE GENOMIC DNA]</scope>
    <source>
        <strain evidence="2">ESH_2018</strain>
    </source>
</reference>
<accession>A0ABQ7J8S8</accession>
<protein>
    <submittedName>
        <fullName evidence="2">Histone lysine demethylase JMJD5</fullName>
    </submittedName>
</protein>
<dbReference type="Gene3D" id="2.60.120.650">
    <property type="entry name" value="Cupin"/>
    <property type="match status" value="1"/>
</dbReference>
<evidence type="ECO:0000313" key="3">
    <source>
        <dbReference type="Proteomes" id="UP000823046"/>
    </source>
</evidence>
<evidence type="ECO:0000313" key="2">
    <source>
        <dbReference type="EMBL" id="KAF8820404.1"/>
    </source>
</evidence>
<keyword evidence="3" id="KW-1185">Reference proteome</keyword>
<comment type="caution">
    <text evidence="2">The sequence shown here is derived from an EMBL/GenBank/DDBJ whole genome shotgun (WGS) entry which is preliminary data.</text>
</comment>
<dbReference type="InterPro" id="IPR041667">
    <property type="entry name" value="Cupin_8"/>
</dbReference>
<proteinExistence type="predicted"/>
<dbReference type="PANTHER" id="PTHR12461">
    <property type="entry name" value="HYPOXIA-INDUCIBLE FACTOR 1 ALPHA INHIBITOR-RELATED"/>
    <property type="match status" value="1"/>
</dbReference>
<organism evidence="2 3">
    <name type="scientific">Cardiosporidium cionae</name>
    <dbReference type="NCBI Taxonomy" id="476202"/>
    <lineage>
        <taxon>Eukaryota</taxon>
        <taxon>Sar</taxon>
        <taxon>Alveolata</taxon>
        <taxon>Apicomplexa</taxon>
        <taxon>Aconoidasida</taxon>
        <taxon>Nephromycida</taxon>
        <taxon>Cardiosporidium</taxon>
    </lineage>
</organism>
<dbReference type="Proteomes" id="UP000823046">
    <property type="component" value="Unassembled WGS sequence"/>
</dbReference>
<sequence>MHFPDFDQQGAAVAIDDASVKSGDSVLRMDGMHPLCVSLHSDGFFVQKGFVLSVSLPETLREKMKTLEIADSGLDPSLEEARNEILEAFSVFISVNNSYRMNVNPASGKVSPSLETFLNALQTLKFFCDEFFSICSERLHSGPWYSVSLLWRMLYTFTTFLESLLFLLCISIPPESPFYDINCQPLFPEMVDNASNLHQAYYFADMGLIMGGSENPLSSFLFGILDVLKKVDFSVINLQKYTFKNLSKTPSSKRIKHEWNSSSILYKSSNLEAPSKDFLRWTTDQFSFQDQFYLPQQPALLLEAMHSSPAFHKWNNFDYFRQVAGRRTIPIEIGKLYTEEGWTQKLMTLNEFLDRYVENDAAEEVAYLAQHPIFQQIPQLAEDIIPPDFIYCGLEDMENPLQLLWLGPKGTISPLHTDHYDNIFAQIVGVKYLRLYPPNASESIYPYKEGPLTNTSQIQWDLHALDTKAYTSIESKFPNFLKAGFFEVILTAGDALYIPKGWWHFVKSLSPSASVSFWF</sequence>
<gene>
    <name evidence="2" type="primary">JMJD5</name>
    <name evidence="2" type="ORF">IE077_000500</name>
</gene>
<dbReference type="SUPFAM" id="SSF51197">
    <property type="entry name" value="Clavaminate synthase-like"/>
    <property type="match status" value="1"/>
</dbReference>
<evidence type="ECO:0000259" key="1">
    <source>
        <dbReference type="PROSITE" id="PS51184"/>
    </source>
</evidence>
<dbReference type="InterPro" id="IPR003347">
    <property type="entry name" value="JmjC_dom"/>
</dbReference>
<dbReference type="PROSITE" id="PS51184">
    <property type="entry name" value="JMJC"/>
    <property type="match status" value="1"/>
</dbReference>
<dbReference type="Pfam" id="PF13621">
    <property type="entry name" value="Cupin_8"/>
    <property type="match status" value="1"/>
</dbReference>
<dbReference type="SMART" id="SM00558">
    <property type="entry name" value="JmjC"/>
    <property type="match status" value="1"/>
</dbReference>
<name>A0ABQ7J8S8_9APIC</name>
<dbReference type="EMBL" id="JADAQX010000393">
    <property type="protein sequence ID" value="KAF8820404.1"/>
    <property type="molecule type" value="Genomic_DNA"/>
</dbReference>
<dbReference type="CDD" id="cd02208">
    <property type="entry name" value="cupin_RmlC-like"/>
    <property type="match status" value="1"/>
</dbReference>
<dbReference type="PANTHER" id="PTHR12461:SF105">
    <property type="entry name" value="HYPOXIA-INDUCIBLE FACTOR 1-ALPHA INHIBITOR"/>
    <property type="match status" value="1"/>
</dbReference>
<feature type="domain" description="JmjC" evidence="1">
    <location>
        <begin position="360"/>
        <end position="519"/>
    </location>
</feature>